<organism evidence="1 2">
    <name type="scientific">Fodinicola feengrottensis</name>
    <dbReference type="NCBI Taxonomy" id="435914"/>
    <lineage>
        <taxon>Bacteria</taxon>
        <taxon>Bacillati</taxon>
        <taxon>Actinomycetota</taxon>
        <taxon>Actinomycetes</taxon>
        <taxon>Mycobacteriales</taxon>
        <taxon>Fodinicola</taxon>
    </lineage>
</organism>
<dbReference type="Pfam" id="PF04672">
    <property type="entry name" value="Methyltransf_19"/>
    <property type="match status" value="1"/>
</dbReference>
<dbReference type="Proteomes" id="UP001500618">
    <property type="component" value="Unassembled WGS sequence"/>
</dbReference>
<gene>
    <name evidence="1" type="ORF">GCM10009765_37820</name>
</gene>
<dbReference type="InterPro" id="IPR029063">
    <property type="entry name" value="SAM-dependent_MTases_sf"/>
</dbReference>
<dbReference type="PIRSF" id="PIRSF017393">
    <property type="entry name" value="MTase_SAV2177"/>
    <property type="match status" value="1"/>
</dbReference>
<sequence length="294" mass="32372">MLSVVAEPTVSEATDMSGIRQPDDIDHAAPVAAASRPSDARVYDYALGGKDNFEIDRQVFHRVSAIAPQIAEAAMANRKWLLRACRWLARDVGMDQFLDCGSGLPTTENVHEVVQEVNPEASVVYIDRDAVVVAHGRALLEENDRTHFIQADLSMAEKVLADPVVSRNLDFDRPIVMLQCLTLQGISDLAVARHVMETYVAALPVGSYVIVTHPYNPHDSSLEGVRAGQIETAARSFFTRLRFRDREEIMSLLGGLKLVEPGLTYLSQWWPEGPGLEPATDVDRVLLGAVGRKT</sequence>
<dbReference type="Gene3D" id="3.40.50.150">
    <property type="entry name" value="Vaccinia Virus protein VP39"/>
    <property type="match status" value="1"/>
</dbReference>
<evidence type="ECO:0000313" key="2">
    <source>
        <dbReference type="Proteomes" id="UP001500618"/>
    </source>
</evidence>
<keyword evidence="1" id="KW-0489">Methyltransferase</keyword>
<proteinExistence type="predicted"/>
<keyword evidence="2" id="KW-1185">Reference proteome</keyword>
<dbReference type="EMBL" id="BAAANY010000013">
    <property type="protein sequence ID" value="GAA1684906.1"/>
    <property type="molecule type" value="Genomic_DNA"/>
</dbReference>
<dbReference type="InterPro" id="IPR006764">
    <property type="entry name" value="SAM_dep_MeTrfase_SAV2177_type"/>
</dbReference>
<reference evidence="1 2" key="1">
    <citation type="journal article" date="2019" name="Int. J. Syst. Evol. Microbiol.">
        <title>The Global Catalogue of Microorganisms (GCM) 10K type strain sequencing project: providing services to taxonomists for standard genome sequencing and annotation.</title>
        <authorList>
            <consortium name="The Broad Institute Genomics Platform"/>
            <consortium name="The Broad Institute Genome Sequencing Center for Infectious Disease"/>
            <person name="Wu L."/>
            <person name="Ma J."/>
        </authorList>
    </citation>
    <scope>NUCLEOTIDE SEQUENCE [LARGE SCALE GENOMIC DNA]</scope>
    <source>
        <strain evidence="1 2">JCM 14718</strain>
    </source>
</reference>
<dbReference type="SUPFAM" id="SSF53335">
    <property type="entry name" value="S-adenosyl-L-methionine-dependent methyltransferases"/>
    <property type="match status" value="1"/>
</dbReference>
<dbReference type="GO" id="GO:0032259">
    <property type="term" value="P:methylation"/>
    <property type="evidence" value="ECO:0007669"/>
    <property type="project" value="UniProtKB-KW"/>
</dbReference>
<evidence type="ECO:0000313" key="1">
    <source>
        <dbReference type="EMBL" id="GAA1684906.1"/>
    </source>
</evidence>
<dbReference type="RefSeq" id="WP_344311559.1">
    <property type="nucleotide sequence ID" value="NZ_BAAANY010000013.1"/>
</dbReference>
<accession>A0ABN2HB34</accession>
<keyword evidence="1" id="KW-0808">Transferase</keyword>
<name>A0ABN2HB34_9ACTN</name>
<protein>
    <submittedName>
        <fullName evidence="1">SAM-dependent methyltransferase</fullName>
    </submittedName>
</protein>
<comment type="caution">
    <text evidence="1">The sequence shown here is derived from an EMBL/GenBank/DDBJ whole genome shotgun (WGS) entry which is preliminary data.</text>
</comment>
<dbReference type="GO" id="GO:0008168">
    <property type="term" value="F:methyltransferase activity"/>
    <property type="evidence" value="ECO:0007669"/>
    <property type="project" value="UniProtKB-KW"/>
</dbReference>